<evidence type="ECO:0000256" key="2">
    <source>
        <dbReference type="ARBA" id="ARBA00022741"/>
    </source>
</evidence>
<evidence type="ECO:0000256" key="4">
    <source>
        <dbReference type="ARBA" id="ARBA00022840"/>
    </source>
</evidence>
<evidence type="ECO:0000259" key="5">
    <source>
        <dbReference type="PROSITE" id="PS50011"/>
    </source>
</evidence>
<organism evidence="6 7">
    <name type="scientific">Paludisphaera mucosa</name>
    <dbReference type="NCBI Taxonomy" id="3030827"/>
    <lineage>
        <taxon>Bacteria</taxon>
        <taxon>Pseudomonadati</taxon>
        <taxon>Planctomycetota</taxon>
        <taxon>Planctomycetia</taxon>
        <taxon>Isosphaerales</taxon>
        <taxon>Isosphaeraceae</taxon>
        <taxon>Paludisphaera</taxon>
    </lineage>
</organism>
<protein>
    <submittedName>
        <fullName evidence="6">Serine/threonine-protein kinase</fullName>
        <ecNumber evidence="6">2.7.11.1</ecNumber>
    </submittedName>
</protein>
<reference evidence="6 7" key="1">
    <citation type="submission" date="2023-03" db="EMBL/GenBank/DDBJ databases">
        <title>Paludisphaera mucosa sp. nov. a novel planctomycete from northern fen.</title>
        <authorList>
            <person name="Ivanova A."/>
        </authorList>
    </citation>
    <scope>NUCLEOTIDE SEQUENCE [LARGE SCALE GENOMIC DNA]</scope>
    <source>
        <strain evidence="6 7">Pla2</strain>
    </source>
</reference>
<dbReference type="PANTHER" id="PTHR43289">
    <property type="entry name" value="MITOGEN-ACTIVATED PROTEIN KINASE KINASE KINASE 20-RELATED"/>
    <property type="match status" value="1"/>
</dbReference>
<dbReference type="SMART" id="SM00220">
    <property type="entry name" value="S_TKc"/>
    <property type="match status" value="1"/>
</dbReference>
<dbReference type="InterPro" id="IPR008271">
    <property type="entry name" value="Ser/Thr_kinase_AS"/>
</dbReference>
<keyword evidence="7" id="KW-1185">Reference proteome</keyword>
<dbReference type="Proteomes" id="UP001216907">
    <property type="component" value="Unassembled WGS sequence"/>
</dbReference>
<proteinExistence type="predicted"/>
<dbReference type="Pfam" id="PF00069">
    <property type="entry name" value="Pkinase"/>
    <property type="match status" value="1"/>
</dbReference>
<evidence type="ECO:0000256" key="1">
    <source>
        <dbReference type="ARBA" id="ARBA00022679"/>
    </source>
</evidence>
<comment type="caution">
    <text evidence="6">The sequence shown here is derived from an EMBL/GenBank/DDBJ whole genome shotgun (WGS) entry which is preliminary data.</text>
</comment>
<dbReference type="GO" id="GO:0004674">
    <property type="term" value="F:protein serine/threonine kinase activity"/>
    <property type="evidence" value="ECO:0007669"/>
    <property type="project" value="UniProtKB-EC"/>
</dbReference>
<gene>
    <name evidence="6" type="ORF">PZE19_07030</name>
</gene>
<evidence type="ECO:0000256" key="3">
    <source>
        <dbReference type="ARBA" id="ARBA00022777"/>
    </source>
</evidence>
<dbReference type="PANTHER" id="PTHR43289:SF6">
    <property type="entry name" value="SERINE_THREONINE-PROTEIN KINASE NEKL-3"/>
    <property type="match status" value="1"/>
</dbReference>
<dbReference type="CDD" id="cd14014">
    <property type="entry name" value="STKc_PknB_like"/>
    <property type="match status" value="1"/>
</dbReference>
<evidence type="ECO:0000313" key="6">
    <source>
        <dbReference type="EMBL" id="MDG3003514.1"/>
    </source>
</evidence>
<keyword evidence="3 6" id="KW-0418">Kinase</keyword>
<keyword evidence="1 6" id="KW-0808">Transferase</keyword>
<dbReference type="EC" id="2.7.11.1" evidence="6"/>
<evidence type="ECO:0000313" key="7">
    <source>
        <dbReference type="Proteomes" id="UP001216907"/>
    </source>
</evidence>
<dbReference type="SUPFAM" id="SSF56112">
    <property type="entry name" value="Protein kinase-like (PK-like)"/>
    <property type="match status" value="1"/>
</dbReference>
<keyword evidence="2" id="KW-0547">Nucleotide-binding</keyword>
<keyword evidence="4" id="KW-0067">ATP-binding</keyword>
<accession>A0ABT6F7U2</accession>
<name>A0ABT6F7U2_9BACT</name>
<dbReference type="Gene3D" id="3.30.200.20">
    <property type="entry name" value="Phosphorylase Kinase, domain 1"/>
    <property type="match status" value="1"/>
</dbReference>
<dbReference type="Gene3D" id="1.10.510.10">
    <property type="entry name" value="Transferase(Phosphotransferase) domain 1"/>
    <property type="match status" value="1"/>
</dbReference>
<dbReference type="PROSITE" id="PS50011">
    <property type="entry name" value="PROTEIN_KINASE_DOM"/>
    <property type="match status" value="1"/>
</dbReference>
<sequence length="425" mass="46589">MHPIEVNPAALPAVPGYDLLRLIGEGGMGRVYLARQRTLGRTVCVKLLAMPQGEGCSGRRERFEREAKILAMVAHPHVLTILDFGTLPDDGPPYLVTEYIENGDLRKLLQKDRSITPARRRSILSQIGQALSYLHEKKILHRDLKPENILTPTDSLVKVADFGLAVLQEDRGRLTETHQGIGTLVYASPEQQNGGQVDARSDQYSLAAVSYELLTGKRPVGSFKSPSEIDSTLDRRVDGVVMKALSREPQDRYADLDTFLAELDGALAPRASTLGRALFAGALLAIAAAATAAYRGAWFQRPDPPPQILRLQPNPPPVDPFMPGAEPDPDFESSVEFRELTTIRAREIWVSQGSPRGEAGQAVSLANWVNAERQIREELKARAFDIWKAQGEPAGAAGDAVRGRNMRQALSELLKAARALHPELP</sequence>
<dbReference type="InterPro" id="IPR011009">
    <property type="entry name" value="Kinase-like_dom_sf"/>
</dbReference>
<dbReference type="RefSeq" id="WP_277859864.1">
    <property type="nucleotide sequence ID" value="NZ_JARRAG010000001.1"/>
</dbReference>
<feature type="domain" description="Protein kinase" evidence="5">
    <location>
        <begin position="17"/>
        <end position="322"/>
    </location>
</feature>
<dbReference type="EMBL" id="JARRAG010000001">
    <property type="protein sequence ID" value="MDG3003514.1"/>
    <property type="molecule type" value="Genomic_DNA"/>
</dbReference>
<dbReference type="PROSITE" id="PS00108">
    <property type="entry name" value="PROTEIN_KINASE_ST"/>
    <property type="match status" value="1"/>
</dbReference>
<dbReference type="InterPro" id="IPR000719">
    <property type="entry name" value="Prot_kinase_dom"/>
</dbReference>